<evidence type="ECO:0000313" key="2">
    <source>
        <dbReference type="Proteomes" id="UP000663920"/>
    </source>
</evidence>
<dbReference type="Proteomes" id="UP000663920">
    <property type="component" value="Chromosome"/>
</dbReference>
<proteinExistence type="predicted"/>
<dbReference type="AlphaFoldDB" id="A0A975H7U2"/>
<sequence length="412" mass="48248">MAIVKPFKAVRATRDKVAMVSSKSYEIYTPEMLYSKLAFNPFTFLHVVNPGYKYHKQDITEELRFKLVHNRYLEFKENNVFQKDSLPAFYIYEKITPTNTFCGIIAAVSVEDYHNNVIKKHEGTLKKRELLFENYLKNTGFNAEPVLLTYPDNDEITAIIKKYKQQRAEYEFSTTDKDLHLLWVVNDANDIEKITEAFKDVETLYIADGHHRSTSSCLLAQRLARENSNHTGEEDYNFFMSYLLPESNLKIYEFNRFIKDLNGLTADEFLIELDTFFRIENRKQELYKPKEKHHFSMYLNGEFYALYLRKSIYNFTDALSKLDAQILYSTVLKPILGIEDIRNDSKIVYSQDKSDSLELKTKVDAGDFKVSFGMLPTNINELKEIVDSDLLMPPKTTYIEPKLRSALTIYEF</sequence>
<dbReference type="InterPro" id="IPR008323">
    <property type="entry name" value="UCP033563"/>
</dbReference>
<accession>A0A975H7U2</accession>
<dbReference type="RefSeq" id="WP_208079423.1">
    <property type="nucleotide sequence ID" value="NZ_CP071869.1"/>
</dbReference>
<dbReference type="Pfam" id="PF06245">
    <property type="entry name" value="DUF1015"/>
    <property type="match status" value="1"/>
</dbReference>
<dbReference type="PIRSF" id="PIRSF033563">
    <property type="entry name" value="UCP033563"/>
    <property type="match status" value="1"/>
</dbReference>
<dbReference type="PANTHER" id="PTHR36454">
    <property type="entry name" value="LMO2823 PROTEIN"/>
    <property type="match status" value="1"/>
</dbReference>
<gene>
    <name evidence="1" type="ORF">J3359_03800</name>
</gene>
<name>A0A975H7U2_9FLAO</name>
<evidence type="ECO:0000313" key="1">
    <source>
        <dbReference type="EMBL" id="QTE23413.1"/>
    </source>
</evidence>
<dbReference type="KEGG" id="pcea:J3359_03800"/>
<protein>
    <submittedName>
        <fullName evidence="1">DUF1015 domain-containing protein</fullName>
    </submittedName>
</protein>
<organism evidence="1 2">
    <name type="scientific">Polaribacter cellanae</name>
    <dbReference type="NCBI Taxonomy" id="2818493"/>
    <lineage>
        <taxon>Bacteria</taxon>
        <taxon>Pseudomonadati</taxon>
        <taxon>Bacteroidota</taxon>
        <taxon>Flavobacteriia</taxon>
        <taxon>Flavobacteriales</taxon>
        <taxon>Flavobacteriaceae</taxon>
    </lineage>
</organism>
<dbReference type="EMBL" id="CP071869">
    <property type="protein sequence ID" value="QTE23413.1"/>
    <property type="molecule type" value="Genomic_DNA"/>
</dbReference>
<dbReference type="PANTHER" id="PTHR36454:SF1">
    <property type="entry name" value="DUF1015 DOMAIN-CONTAINING PROTEIN"/>
    <property type="match status" value="1"/>
</dbReference>
<keyword evidence="2" id="KW-1185">Reference proteome</keyword>
<reference evidence="1 2" key="1">
    <citation type="submission" date="2021-03" db="EMBL/GenBank/DDBJ databases">
        <title>Complete genome of Polaribacter_sp.SM13.</title>
        <authorList>
            <person name="Jeong S.W."/>
            <person name="Bae J.W."/>
        </authorList>
    </citation>
    <scope>NUCLEOTIDE SEQUENCE [LARGE SCALE GENOMIC DNA]</scope>
    <source>
        <strain evidence="1 2">SM13</strain>
    </source>
</reference>